<dbReference type="GO" id="GO:0016903">
    <property type="term" value="F:oxidoreductase activity, acting on the aldehyde or oxo group of donors"/>
    <property type="evidence" value="ECO:0007669"/>
    <property type="project" value="InterPro"/>
</dbReference>
<accession>A0A2J0KSB6</accession>
<proteinExistence type="predicted"/>
<dbReference type="SUPFAM" id="SSF53323">
    <property type="entry name" value="Pyruvate-ferredoxin oxidoreductase, PFOR, domain III"/>
    <property type="match status" value="1"/>
</dbReference>
<protein>
    <submittedName>
        <fullName evidence="3">2-oxoacid:ferredoxin oxidoreductase subunit gamma</fullName>
    </submittedName>
</protein>
<sequence>MHESIIAAGFGGQGIMLLGKLIGLSAMNEGKEVTWISSYGAEVRGGTAHSMVIISSLPISSPTVKEPDTCIIMNVPSFIKFEKKIKKGGLIVVNSSIVKGNSKRKDIEILKVPATDVAKKLGNVRVANMVMLGAYLKKRGFISIETAISSLKEIFTSKDETVIELNKLALKKGWEAAGGRG</sequence>
<dbReference type="Proteomes" id="UP000230052">
    <property type="component" value="Unassembled WGS sequence"/>
</dbReference>
<gene>
    <name evidence="3" type="ORF">COS99_05460</name>
</gene>
<name>A0A2J0KSB6_9BACT</name>
<evidence type="ECO:0000313" key="3">
    <source>
        <dbReference type="EMBL" id="PIU41442.1"/>
    </source>
</evidence>
<organism evidence="3 4">
    <name type="scientific">Candidatus Aquitaenariimonas noxiae</name>
    <dbReference type="NCBI Taxonomy" id="1974741"/>
    <lineage>
        <taxon>Bacteria</taxon>
        <taxon>Pseudomonadati</taxon>
        <taxon>Candidatus Omnitrophota</taxon>
        <taxon>Candidatus Aquitaenariimonas</taxon>
    </lineage>
</organism>
<feature type="domain" description="Pyruvate/ketoisovalerate oxidoreductase catalytic" evidence="2">
    <location>
        <begin position="11"/>
        <end position="174"/>
    </location>
</feature>
<dbReference type="PANTHER" id="PTHR42730">
    <property type="entry name" value="2-OXOGLUTARATE SYNTHASE SUBUNIT KORC"/>
    <property type="match status" value="1"/>
</dbReference>
<dbReference type="Pfam" id="PF01558">
    <property type="entry name" value="POR"/>
    <property type="match status" value="1"/>
</dbReference>
<dbReference type="InterPro" id="IPR019752">
    <property type="entry name" value="Pyrv/ketoisovalerate_OxRed_cat"/>
</dbReference>
<dbReference type="EMBL" id="PEWV01000058">
    <property type="protein sequence ID" value="PIU41442.1"/>
    <property type="molecule type" value="Genomic_DNA"/>
</dbReference>
<evidence type="ECO:0000313" key="4">
    <source>
        <dbReference type="Proteomes" id="UP000230052"/>
    </source>
</evidence>
<evidence type="ECO:0000256" key="1">
    <source>
        <dbReference type="ARBA" id="ARBA00023002"/>
    </source>
</evidence>
<dbReference type="Gene3D" id="3.40.920.10">
    <property type="entry name" value="Pyruvate-ferredoxin oxidoreductase, PFOR, domain III"/>
    <property type="match status" value="1"/>
</dbReference>
<keyword evidence="1" id="KW-0560">Oxidoreductase</keyword>
<comment type="caution">
    <text evidence="3">The sequence shown here is derived from an EMBL/GenBank/DDBJ whole genome shotgun (WGS) entry which is preliminary data.</text>
</comment>
<evidence type="ECO:0000259" key="2">
    <source>
        <dbReference type="Pfam" id="PF01558"/>
    </source>
</evidence>
<dbReference type="PANTHER" id="PTHR42730:SF1">
    <property type="entry name" value="2-OXOGLUTARATE SYNTHASE SUBUNIT KORC"/>
    <property type="match status" value="1"/>
</dbReference>
<dbReference type="AlphaFoldDB" id="A0A2J0KSB6"/>
<dbReference type="InterPro" id="IPR052554">
    <property type="entry name" value="2-oxoglutarate_synth_KorC"/>
</dbReference>
<dbReference type="InterPro" id="IPR002869">
    <property type="entry name" value="Pyrv_flavodox_OxRed_cen"/>
</dbReference>
<reference evidence="3 4" key="1">
    <citation type="submission" date="2017-09" db="EMBL/GenBank/DDBJ databases">
        <title>Depth-based differentiation of microbial function through sediment-hosted aquifers and enrichment of novel symbionts in the deep terrestrial subsurface.</title>
        <authorList>
            <person name="Probst A.J."/>
            <person name="Ladd B."/>
            <person name="Jarett J.K."/>
            <person name="Geller-Mcgrath D.E."/>
            <person name="Sieber C.M."/>
            <person name="Emerson J.B."/>
            <person name="Anantharaman K."/>
            <person name="Thomas B.C."/>
            <person name="Malmstrom R."/>
            <person name="Stieglmeier M."/>
            <person name="Klingl A."/>
            <person name="Woyke T."/>
            <person name="Ryan C.M."/>
            <person name="Banfield J.F."/>
        </authorList>
    </citation>
    <scope>NUCLEOTIDE SEQUENCE [LARGE SCALE GENOMIC DNA]</scope>
    <source>
        <strain evidence="3">CG07_land_8_20_14_0_80_42_15</strain>
    </source>
</reference>